<evidence type="ECO:0000313" key="3">
    <source>
        <dbReference type="Proteomes" id="UP000245926"/>
    </source>
</evidence>
<proteinExistence type="predicted"/>
<dbReference type="KEGG" id="mets:DK389_03030"/>
<dbReference type="Proteomes" id="UP000245926">
    <property type="component" value="Chromosome"/>
</dbReference>
<gene>
    <name evidence="2" type="ORF">DK389_03030</name>
</gene>
<evidence type="ECO:0000313" key="2">
    <source>
        <dbReference type="EMBL" id="AWN39695.1"/>
    </source>
</evidence>
<dbReference type="EMBL" id="CP029550">
    <property type="protein sequence ID" value="AWN39695.1"/>
    <property type="molecule type" value="Genomic_DNA"/>
</dbReference>
<evidence type="ECO:0008006" key="4">
    <source>
        <dbReference type="Google" id="ProtNLM"/>
    </source>
</evidence>
<sequence>MKTSAGRIGSGRELVARKAELPHGTFELYCESLGIEKRFAERCMLVFDKFGRDPNTASKLSFSLLCDLSAQSVPQRVRDEIIVRLKGGEHLAPKVVRQTIEEATKADAGGGASKVDRKHCQKAEEVAPPDEGKNARQAVEDASQEDRSYAAQTSEVATQVDGDGGEENRGNAAQNENVDAGESGSATSRGTAKDTTETSVGDSQEADAQASELSHGSQYAAADTRALARSAVRDDSLGRSNAECAIAIIGELGHEKMLELGQALKGVDDTKFMRLLRERCTPAE</sequence>
<protein>
    <recommendedName>
        <fullName evidence="4">DUF3102 domain-containing protein</fullName>
    </recommendedName>
</protein>
<reference evidence="3" key="1">
    <citation type="submission" date="2018-05" db="EMBL/GenBank/DDBJ databases">
        <title>Complete Genome Sequence of Methylobacterium sp. 17SD2-17.</title>
        <authorList>
            <person name="Srinivasan S."/>
        </authorList>
    </citation>
    <scope>NUCLEOTIDE SEQUENCE [LARGE SCALE GENOMIC DNA]</scope>
    <source>
        <strain evidence="3">17SD2-17</strain>
    </source>
</reference>
<evidence type="ECO:0000256" key="1">
    <source>
        <dbReference type="SAM" id="MobiDB-lite"/>
    </source>
</evidence>
<keyword evidence="3" id="KW-1185">Reference proteome</keyword>
<dbReference type="AlphaFoldDB" id="A0A2U8W0X2"/>
<organism evidence="2 3">
    <name type="scientific">Methylobacterium durans</name>
    <dbReference type="NCBI Taxonomy" id="2202825"/>
    <lineage>
        <taxon>Bacteria</taxon>
        <taxon>Pseudomonadati</taxon>
        <taxon>Pseudomonadota</taxon>
        <taxon>Alphaproteobacteria</taxon>
        <taxon>Hyphomicrobiales</taxon>
        <taxon>Methylobacteriaceae</taxon>
        <taxon>Methylobacterium</taxon>
    </lineage>
</organism>
<accession>A0A2U8W0X2</accession>
<feature type="region of interest" description="Disordered" evidence="1">
    <location>
        <begin position="103"/>
        <end position="220"/>
    </location>
</feature>
<name>A0A2U8W0X2_9HYPH</name>
<feature type="compositionally biased region" description="Basic and acidic residues" evidence="1">
    <location>
        <begin position="121"/>
        <end position="134"/>
    </location>
</feature>